<sequence length="149" mass="16452">MTERRGFTLIEMLVVLVILCALAAQAAPSLHRFVVRTKRTEAQAALLQLMQQQERFYSQHNRYIAFSSGASDAQAKLFKWWSGGSAARSAYEIEGKACDGELIEQCVQLIAMPGTAKVDQVFKDEDCGQLILTSNGQRLATGAAPRCWP</sequence>
<dbReference type="AlphaFoldDB" id="A0A1I4NBK5"/>
<dbReference type="Gene3D" id="3.30.700.10">
    <property type="entry name" value="Glycoprotein, Type 4 Pilin"/>
    <property type="match status" value="1"/>
</dbReference>
<dbReference type="Pfam" id="PF07963">
    <property type="entry name" value="N_methyl"/>
    <property type="match status" value="1"/>
</dbReference>
<evidence type="ECO:0000313" key="2">
    <source>
        <dbReference type="Proteomes" id="UP000199470"/>
    </source>
</evidence>
<dbReference type="Pfam" id="PF16732">
    <property type="entry name" value="ComP_DUS"/>
    <property type="match status" value="1"/>
</dbReference>
<dbReference type="InterPro" id="IPR045584">
    <property type="entry name" value="Pilin-like"/>
</dbReference>
<dbReference type="InterPro" id="IPR031982">
    <property type="entry name" value="PilE-like"/>
</dbReference>
<dbReference type="RefSeq" id="WP_093388336.1">
    <property type="nucleotide sequence ID" value="NZ_FOTW01000013.1"/>
</dbReference>
<accession>A0A1I4NBK5</accession>
<organism evidence="1 2">
    <name type="scientific">Rugamonas rubra</name>
    <dbReference type="NCBI Taxonomy" id="758825"/>
    <lineage>
        <taxon>Bacteria</taxon>
        <taxon>Pseudomonadati</taxon>
        <taxon>Pseudomonadota</taxon>
        <taxon>Betaproteobacteria</taxon>
        <taxon>Burkholderiales</taxon>
        <taxon>Oxalobacteraceae</taxon>
        <taxon>Telluria group</taxon>
        <taxon>Rugamonas</taxon>
    </lineage>
</organism>
<dbReference type="GO" id="GO:0043683">
    <property type="term" value="P:type IV pilus assembly"/>
    <property type="evidence" value="ECO:0007669"/>
    <property type="project" value="InterPro"/>
</dbReference>
<dbReference type="STRING" id="758825.SAMN02982985_02822"/>
<dbReference type="InterPro" id="IPR012902">
    <property type="entry name" value="N_methyl_site"/>
</dbReference>
<reference evidence="1 2" key="1">
    <citation type="submission" date="2016-10" db="EMBL/GenBank/DDBJ databases">
        <authorList>
            <person name="de Groot N.N."/>
        </authorList>
    </citation>
    <scope>NUCLEOTIDE SEQUENCE [LARGE SCALE GENOMIC DNA]</scope>
    <source>
        <strain evidence="1 2">ATCC 43154</strain>
    </source>
</reference>
<dbReference type="PANTHER" id="PTHR30093:SF47">
    <property type="entry name" value="TYPE IV PILUS NON-CORE MINOR PILIN PILE"/>
    <property type="match status" value="1"/>
</dbReference>
<protein>
    <submittedName>
        <fullName evidence="1">Type IV pilus assembly protein PilE</fullName>
    </submittedName>
</protein>
<dbReference type="NCBIfam" id="TIGR02532">
    <property type="entry name" value="IV_pilin_GFxxxE"/>
    <property type="match status" value="1"/>
</dbReference>
<proteinExistence type="predicted"/>
<dbReference type="Proteomes" id="UP000199470">
    <property type="component" value="Unassembled WGS sequence"/>
</dbReference>
<evidence type="ECO:0000313" key="1">
    <source>
        <dbReference type="EMBL" id="SFM12687.1"/>
    </source>
</evidence>
<name>A0A1I4NBK5_9BURK</name>
<dbReference type="SUPFAM" id="SSF54523">
    <property type="entry name" value="Pili subunits"/>
    <property type="match status" value="1"/>
</dbReference>
<dbReference type="OrthoDB" id="8592370at2"/>
<dbReference type="EMBL" id="FOTW01000013">
    <property type="protein sequence ID" value="SFM12687.1"/>
    <property type="molecule type" value="Genomic_DNA"/>
</dbReference>
<gene>
    <name evidence="1" type="ORF">SAMN02982985_02822</name>
</gene>
<dbReference type="PANTHER" id="PTHR30093">
    <property type="entry name" value="GENERAL SECRETION PATHWAY PROTEIN G"/>
    <property type="match status" value="1"/>
</dbReference>
<keyword evidence="2" id="KW-1185">Reference proteome</keyword>